<dbReference type="NCBIfam" id="TIGR02937">
    <property type="entry name" value="sigma70-ECF"/>
    <property type="match status" value="1"/>
</dbReference>
<feature type="domain" description="RNA polymerase sigma-70 region 2" evidence="5">
    <location>
        <begin position="29"/>
        <end position="99"/>
    </location>
</feature>
<dbReference type="InterPro" id="IPR013324">
    <property type="entry name" value="RNA_pol_sigma_r3/r4-like"/>
</dbReference>
<dbReference type="InterPro" id="IPR036388">
    <property type="entry name" value="WH-like_DNA-bd_sf"/>
</dbReference>
<evidence type="ECO:0000256" key="4">
    <source>
        <dbReference type="ARBA" id="ARBA00023163"/>
    </source>
</evidence>
<dbReference type="Pfam" id="PF04542">
    <property type="entry name" value="Sigma70_r2"/>
    <property type="match status" value="1"/>
</dbReference>
<comment type="caution">
    <text evidence="6">The sequence shown here is derived from an EMBL/GenBank/DDBJ whole genome shotgun (WGS) entry which is preliminary data.</text>
</comment>
<reference evidence="6 7" key="1">
    <citation type="submission" date="2020-07" db="EMBL/GenBank/DDBJ databases">
        <title>Facklamia lactis sp. nov., isolated from raw milk.</title>
        <authorList>
            <person name="Doll E.V."/>
            <person name="Huptas C."/>
            <person name="Staib L."/>
            <person name="Wenning M."/>
            <person name="Scherer S."/>
        </authorList>
    </citation>
    <scope>NUCLEOTIDE SEQUENCE [LARGE SCALE GENOMIC DNA]</scope>
    <source>
        <strain evidence="6 7">DSM 111018</strain>
    </source>
</reference>
<dbReference type="InterPro" id="IPR007627">
    <property type="entry name" value="RNA_pol_sigma70_r2"/>
</dbReference>
<dbReference type="InterPro" id="IPR014284">
    <property type="entry name" value="RNA_pol_sigma-70_dom"/>
</dbReference>
<keyword evidence="7" id="KW-1185">Reference proteome</keyword>
<accession>A0ABS0LSX9</accession>
<dbReference type="SUPFAM" id="SSF88659">
    <property type="entry name" value="Sigma3 and sigma4 domains of RNA polymerase sigma factors"/>
    <property type="match status" value="1"/>
</dbReference>
<dbReference type="Gene3D" id="1.10.1740.10">
    <property type="match status" value="1"/>
</dbReference>
<gene>
    <name evidence="6" type="ORF">HZY91_09955</name>
</gene>
<sequence>MEKFDHYTNEMLILALQKDIHNEIIFRLLVQRFMPLFKKVAYSVTIEGCSPEDIIQEGMLQLYLSIQRFDPKMGPYFAPYFACVYRNYVYNLIRADKRRKKGNEWIESSFQHESMSEAAKNAKNTSICSNYQMQESPEAQFIVQEDSQHFVESLSPLEYEVMHYYVDENLKTREIAERKGMDRNQVRHAIRRAKDKLKKIINN</sequence>
<dbReference type="PANTHER" id="PTHR43133">
    <property type="entry name" value="RNA POLYMERASE ECF-TYPE SIGMA FACTO"/>
    <property type="match status" value="1"/>
</dbReference>
<dbReference type="Proteomes" id="UP000721415">
    <property type="component" value="Unassembled WGS sequence"/>
</dbReference>
<evidence type="ECO:0000313" key="6">
    <source>
        <dbReference type="EMBL" id="MBG9987188.1"/>
    </source>
</evidence>
<proteinExistence type="inferred from homology"/>
<evidence type="ECO:0000313" key="7">
    <source>
        <dbReference type="Proteomes" id="UP000721415"/>
    </source>
</evidence>
<keyword evidence="4" id="KW-0804">Transcription</keyword>
<evidence type="ECO:0000256" key="1">
    <source>
        <dbReference type="ARBA" id="ARBA00010641"/>
    </source>
</evidence>
<keyword evidence="3" id="KW-0731">Sigma factor</keyword>
<dbReference type="PANTHER" id="PTHR43133:SF51">
    <property type="entry name" value="RNA POLYMERASE SIGMA FACTOR"/>
    <property type="match status" value="1"/>
</dbReference>
<organism evidence="6 7">
    <name type="scientific">Facklamia lactis</name>
    <dbReference type="NCBI Taxonomy" id="2749967"/>
    <lineage>
        <taxon>Bacteria</taxon>
        <taxon>Bacillati</taxon>
        <taxon>Bacillota</taxon>
        <taxon>Bacilli</taxon>
        <taxon>Lactobacillales</taxon>
        <taxon>Aerococcaceae</taxon>
        <taxon>Facklamia</taxon>
    </lineage>
</organism>
<name>A0ABS0LSX9_9LACT</name>
<evidence type="ECO:0000256" key="2">
    <source>
        <dbReference type="ARBA" id="ARBA00023015"/>
    </source>
</evidence>
<dbReference type="SUPFAM" id="SSF88946">
    <property type="entry name" value="Sigma2 domain of RNA polymerase sigma factors"/>
    <property type="match status" value="1"/>
</dbReference>
<dbReference type="EMBL" id="JACBXQ010000006">
    <property type="protein sequence ID" value="MBG9987188.1"/>
    <property type="molecule type" value="Genomic_DNA"/>
</dbReference>
<evidence type="ECO:0000259" key="5">
    <source>
        <dbReference type="Pfam" id="PF04542"/>
    </source>
</evidence>
<dbReference type="InterPro" id="IPR039425">
    <property type="entry name" value="RNA_pol_sigma-70-like"/>
</dbReference>
<dbReference type="InterPro" id="IPR013325">
    <property type="entry name" value="RNA_pol_sigma_r2"/>
</dbReference>
<keyword evidence="2" id="KW-0805">Transcription regulation</keyword>
<dbReference type="Gene3D" id="1.10.10.10">
    <property type="entry name" value="Winged helix-like DNA-binding domain superfamily/Winged helix DNA-binding domain"/>
    <property type="match status" value="1"/>
</dbReference>
<protein>
    <submittedName>
        <fullName evidence="6">Sigma-70 family RNA polymerase sigma factor</fullName>
    </submittedName>
</protein>
<comment type="similarity">
    <text evidence="1">Belongs to the sigma-70 factor family. ECF subfamily.</text>
</comment>
<evidence type="ECO:0000256" key="3">
    <source>
        <dbReference type="ARBA" id="ARBA00023082"/>
    </source>
</evidence>
<dbReference type="RefSeq" id="WP_197116100.1">
    <property type="nucleotide sequence ID" value="NZ_JACBXQ010000006.1"/>
</dbReference>